<protein>
    <submittedName>
        <fullName evidence="2">Phosphoribosyl transferase domain-containing protein</fullName>
    </submittedName>
</protein>
<evidence type="ECO:0000313" key="2">
    <source>
        <dbReference type="EMBL" id="SHK26800.1"/>
    </source>
</evidence>
<keyword evidence="2" id="KW-0808">Transferase</keyword>
<sequence length="179" mass="20773">MDKQGIFKYALMSYIPQKYLRHASFEAQEADRLIIDFKSGRKYATERVSRLFAKTLSLMDLKDTIIVCIPASCQRTYTRRFRKFSENVCAKTGAINGFDHIKVIGKREKVHISGEHAAEDNVWIDTDFFQGKRILIIDDICTTGRTSDDFREKMEQAGAHVRMAMFLAKTKQFKKKQFN</sequence>
<proteinExistence type="predicted"/>
<dbReference type="CDD" id="cd06223">
    <property type="entry name" value="PRTases_typeI"/>
    <property type="match status" value="1"/>
</dbReference>
<dbReference type="OrthoDB" id="1071266at2"/>
<evidence type="ECO:0000259" key="1">
    <source>
        <dbReference type="Pfam" id="PF00156"/>
    </source>
</evidence>
<gene>
    <name evidence="2" type="ORF">SAMN05216463_10156</name>
</gene>
<dbReference type="Proteomes" id="UP000184130">
    <property type="component" value="Unassembled WGS sequence"/>
</dbReference>
<evidence type="ECO:0000313" key="3">
    <source>
        <dbReference type="Proteomes" id="UP000184130"/>
    </source>
</evidence>
<dbReference type="RefSeq" id="WP_073203521.1">
    <property type="nucleotide sequence ID" value="NZ_FRBD01000001.1"/>
</dbReference>
<dbReference type="EMBL" id="FRBD01000001">
    <property type="protein sequence ID" value="SHK26800.1"/>
    <property type="molecule type" value="Genomic_DNA"/>
</dbReference>
<accession>A0A1M6R322</accession>
<dbReference type="GO" id="GO:0016740">
    <property type="term" value="F:transferase activity"/>
    <property type="evidence" value="ECO:0007669"/>
    <property type="project" value="UniProtKB-KW"/>
</dbReference>
<dbReference type="InterPro" id="IPR000836">
    <property type="entry name" value="PRTase_dom"/>
</dbReference>
<dbReference type="Gene3D" id="3.40.50.2020">
    <property type="match status" value="1"/>
</dbReference>
<dbReference type="SUPFAM" id="SSF53271">
    <property type="entry name" value="PRTase-like"/>
    <property type="match status" value="1"/>
</dbReference>
<dbReference type="InterPro" id="IPR029057">
    <property type="entry name" value="PRTase-like"/>
</dbReference>
<feature type="domain" description="Phosphoribosyltransferase" evidence="1">
    <location>
        <begin position="47"/>
        <end position="177"/>
    </location>
</feature>
<reference evidence="2 3" key="1">
    <citation type="submission" date="2016-11" db="EMBL/GenBank/DDBJ databases">
        <authorList>
            <person name="Jaros S."/>
            <person name="Januszkiewicz K."/>
            <person name="Wedrychowicz H."/>
        </authorList>
    </citation>
    <scope>NUCLEOTIDE SEQUENCE [LARGE SCALE GENOMIC DNA]</scope>
    <source>
        <strain evidence="2 3">KHT3</strain>
    </source>
</reference>
<dbReference type="Pfam" id="PF00156">
    <property type="entry name" value="Pribosyltran"/>
    <property type="match status" value="1"/>
</dbReference>
<organism evidence="2 3">
    <name type="scientific">Xylanibacter ruminicola</name>
    <name type="common">Prevotella ruminicola</name>
    <dbReference type="NCBI Taxonomy" id="839"/>
    <lineage>
        <taxon>Bacteria</taxon>
        <taxon>Pseudomonadati</taxon>
        <taxon>Bacteroidota</taxon>
        <taxon>Bacteroidia</taxon>
        <taxon>Bacteroidales</taxon>
        <taxon>Prevotellaceae</taxon>
        <taxon>Xylanibacter</taxon>
    </lineage>
</organism>
<name>A0A1M6R322_XYLRU</name>
<dbReference type="AlphaFoldDB" id="A0A1M6R322"/>